<keyword evidence="7 12" id="KW-0132">Cell division</keyword>
<evidence type="ECO:0000256" key="9">
    <source>
        <dbReference type="ARBA" id="ARBA00022989"/>
    </source>
</evidence>
<reference evidence="16 17" key="1">
    <citation type="submission" date="2018-05" db="EMBL/GenBank/DDBJ databases">
        <title>Vibrio limimaris sp. nov., isolated from marine sediment.</title>
        <authorList>
            <person name="Li C.-M."/>
        </authorList>
    </citation>
    <scope>NUCLEOTIDE SEQUENCE [LARGE SCALE GENOMIC DNA]</scope>
    <source>
        <strain evidence="16 17">E4404</strain>
    </source>
</reference>
<evidence type="ECO:0000256" key="6">
    <source>
        <dbReference type="ARBA" id="ARBA00022519"/>
    </source>
</evidence>
<evidence type="ECO:0000259" key="15">
    <source>
        <dbReference type="Pfam" id="PF18075"/>
    </source>
</evidence>
<evidence type="ECO:0000256" key="11">
    <source>
        <dbReference type="ARBA" id="ARBA00023306"/>
    </source>
</evidence>
<feature type="transmembrane region" description="Helical" evidence="13">
    <location>
        <begin position="286"/>
        <end position="305"/>
    </location>
</feature>
<protein>
    <recommendedName>
        <fullName evidence="4 12">Cell division protein FtsX</fullName>
    </recommendedName>
</protein>
<sequence length="315" mass="34928">MASHKPRNKPDIRRISFLRAHMLQAKKSFFALWFRPLGNSLTLAVIAMALTMPASLYLVGKNIVQVAEGIASPSQLSVYLHDDTPEARIMVLKDELESWPEIKAINYVSPQQGLSDLSQYAGFDDAIALLSDYSLPAVLIISPGVEQDSAIRQIASRIGQMDEISDVRMDEDWMARLDSIRTLAITVAVILVVLMLSAVFLIVGNTLRFTVLAHKDEIQVMKMIGATDSFILRPYLYSGVWFGVLGAILAWILTAIITILLNGAVEDLAQLYDSHFRLIGLNVDESFALLMLGAFLGFVAARLSTRRHLKEIEPV</sequence>
<dbReference type="PANTHER" id="PTHR47755">
    <property type="entry name" value="CELL DIVISION PROTEIN FTSX"/>
    <property type="match status" value="1"/>
</dbReference>
<keyword evidence="8 13" id="KW-0812">Transmembrane</keyword>
<keyword evidence="9 13" id="KW-1133">Transmembrane helix</keyword>
<keyword evidence="17" id="KW-1185">Reference proteome</keyword>
<evidence type="ECO:0000256" key="12">
    <source>
        <dbReference type="PIRNR" id="PIRNR003097"/>
    </source>
</evidence>
<keyword evidence="11 12" id="KW-0131">Cell cycle</keyword>
<evidence type="ECO:0000256" key="8">
    <source>
        <dbReference type="ARBA" id="ARBA00022692"/>
    </source>
</evidence>
<dbReference type="PANTHER" id="PTHR47755:SF1">
    <property type="entry name" value="CELL DIVISION PROTEIN FTSX"/>
    <property type="match status" value="1"/>
</dbReference>
<dbReference type="GO" id="GO:0032153">
    <property type="term" value="C:cell division site"/>
    <property type="evidence" value="ECO:0007669"/>
    <property type="project" value="TreeGrafter"/>
</dbReference>
<dbReference type="InterPro" id="IPR047590">
    <property type="entry name" value="FtsX_proteobact-type"/>
</dbReference>
<comment type="caution">
    <text evidence="16">The sequence shown here is derived from an EMBL/GenBank/DDBJ whole genome shotgun (WGS) entry which is preliminary data.</text>
</comment>
<evidence type="ECO:0000313" key="16">
    <source>
        <dbReference type="EMBL" id="PWI31870.1"/>
    </source>
</evidence>
<dbReference type="GO" id="GO:0005886">
    <property type="term" value="C:plasma membrane"/>
    <property type="evidence" value="ECO:0007669"/>
    <property type="project" value="UniProtKB-SubCell"/>
</dbReference>
<evidence type="ECO:0000256" key="2">
    <source>
        <dbReference type="ARBA" id="ARBA00007379"/>
    </source>
</evidence>
<dbReference type="AlphaFoldDB" id="A0A2U3B4Z5"/>
<comment type="function">
    <text evidence="12">Part of the ABC transporter FtsEX involved in cellular division.</text>
</comment>
<evidence type="ECO:0000313" key="17">
    <source>
        <dbReference type="Proteomes" id="UP000245362"/>
    </source>
</evidence>
<evidence type="ECO:0000256" key="3">
    <source>
        <dbReference type="ARBA" id="ARBA00011160"/>
    </source>
</evidence>
<dbReference type="OrthoDB" id="9813411at2"/>
<dbReference type="Pfam" id="PF18075">
    <property type="entry name" value="FtsX_ECD"/>
    <property type="match status" value="1"/>
</dbReference>
<evidence type="ECO:0000256" key="5">
    <source>
        <dbReference type="ARBA" id="ARBA00022475"/>
    </source>
</evidence>
<feature type="transmembrane region" description="Helical" evidence="13">
    <location>
        <begin position="37"/>
        <end position="59"/>
    </location>
</feature>
<organism evidence="16 17">
    <name type="scientific">Vibrio albus</name>
    <dbReference type="NCBI Taxonomy" id="2200953"/>
    <lineage>
        <taxon>Bacteria</taxon>
        <taxon>Pseudomonadati</taxon>
        <taxon>Pseudomonadota</taxon>
        <taxon>Gammaproteobacteria</taxon>
        <taxon>Vibrionales</taxon>
        <taxon>Vibrionaceae</taxon>
        <taxon>Vibrio</taxon>
    </lineage>
</organism>
<dbReference type="Proteomes" id="UP000245362">
    <property type="component" value="Unassembled WGS sequence"/>
</dbReference>
<dbReference type="InterPro" id="IPR003838">
    <property type="entry name" value="ABC3_permease_C"/>
</dbReference>
<feature type="transmembrane region" description="Helical" evidence="13">
    <location>
        <begin position="240"/>
        <end position="265"/>
    </location>
</feature>
<dbReference type="RefSeq" id="WP_109321173.1">
    <property type="nucleotide sequence ID" value="NZ_QFWT01000014.1"/>
</dbReference>
<feature type="transmembrane region" description="Helical" evidence="13">
    <location>
        <begin position="183"/>
        <end position="203"/>
    </location>
</feature>
<feature type="domain" description="FtsX extracellular" evidence="15">
    <location>
        <begin position="75"/>
        <end position="167"/>
    </location>
</feature>
<dbReference type="PIRSF" id="PIRSF003097">
    <property type="entry name" value="FtsX"/>
    <property type="match status" value="1"/>
</dbReference>
<evidence type="ECO:0000256" key="13">
    <source>
        <dbReference type="SAM" id="Phobius"/>
    </source>
</evidence>
<comment type="subunit">
    <text evidence="3">Forms a membrane-associated complex with FtsE.</text>
</comment>
<dbReference type="NCBIfam" id="TIGR00439">
    <property type="entry name" value="FtsX_Gneg"/>
    <property type="match status" value="1"/>
</dbReference>
<keyword evidence="10 12" id="KW-0472">Membrane</keyword>
<dbReference type="InterPro" id="IPR040690">
    <property type="entry name" value="FtsX_ECD"/>
</dbReference>
<dbReference type="InterPro" id="IPR004513">
    <property type="entry name" value="FtsX"/>
</dbReference>
<accession>A0A2U3B4Z5</accession>
<keyword evidence="5 12" id="KW-1003">Cell membrane</keyword>
<dbReference type="Pfam" id="PF02687">
    <property type="entry name" value="FtsX"/>
    <property type="match status" value="1"/>
</dbReference>
<gene>
    <name evidence="16" type="ORF">DI392_18490</name>
</gene>
<evidence type="ECO:0000256" key="4">
    <source>
        <dbReference type="ARBA" id="ARBA00021907"/>
    </source>
</evidence>
<comment type="subcellular location">
    <subcellularLocation>
        <location evidence="1">Cell inner membrane</location>
        <topology evidence="1">Multi-pass membrane protein</topology>
    </subcellularLocation>
</comment>
<dbReference type="GO" id="GO:0051301">
    <property type="term" value="P:cell division"/>
    <property type="evidence" value="ECO:0007669"/>
    <property type="project" value="UniProtKB-KW"/>
</dbReference>
<comment type="similarity">
    <text evidence="2 12">Belongs to the ABC-4 integral membrane protein family. FtsX subfamily.</text>
</comment>
<dbReference type="Gene3D" id="3.30.70.3040">
    <property type="match status" value="1"/>
</dbReference>
<proteinExistence type="inferred from homology"/>
<keyword evidence="6 12" id="KW-0997">Cell inner membrane</keyword>
<name>A0A2U3B4Z5_9VIBR</name>
<evidence type="ECO:0000256" key="7">
    <source>
        <dbReference type="ARBA" id="ARBA00022618"/>
    </source>
</evidence>
<evidence type="ECO:0000256" key="10">
    <source>
        <dbReference type="ARBA" id="ARBA00023136"/>
    </source>
</evidence>
<evidence type="ECO:0000259" key="14">
    <source>
        <dbReference type="Pfam" id="PF02687"/>
    </source>
</evidence>
<dbReference type="EMBL" id="QFWT01000014">
    <property type="protein sequence ID" value="PWI31870.1"/>
    <property type="molecule type" value="Genomic_DNA"/>
</dbReference>
<evidence type="ECO:0000256" key="1">
    <source>
        <dbReference type="ARBA" id="ARBA00004429"/>
    </source>
</evidence>
<feature type="domain" description="ABC3 transporter permease C-terminal" evidence="14">
    <location>
        <begin position="190"/>
        <end position="307"/>
    </location>
</feature>